<evidence type="ECO:0000259" key="1">
    <source>
        <dbReference type="Pfam" id="PF26138"/>
    </source>
</evidence>
<dbReference type="PANTHER" id="PTHR22930:SF251">
    <property type="entry name" value="DDE TNP4 DOMAIN-CONTAINING PROTEIN"/>
    <property type="match status" value="1"/>
</dbReference>
<dbReference type="InterPro" id="IPR058353">
    <property type="entry name" value="DUF8040"/>
</dbReference>
<evidence type="ECO:0000313" key="3">
    <source>
        <dbReference type="Proteomes" id="UP000750502"/>
    </source>
</evidence>
<evidence type="ECO:0000313" key="2">
    <source>
        <dbReference type="EMBL" id="KAG5764105.1"/>
    </source>
</evidence>
<name>A0A9P7HYD4_9HYPO</name>
<dbReference type="Proteomes" id="UP000750502">
    <property type="component" value="Unassembled WGS sequence"/>
</dbReference>
<dbReference type="InterPro" id="IPR045249">
    <property type="entry name" value="HARBI1-like"/>
</dbReference>
<dbReference type="EMBL" id="JADFTT010000267">
    <property type="protein sequence ID" value="KAG5764105.1"/>
    <property type="molecule type" value="Genomic_DNA"/>
</dbReference>
<feature type="domain" description="DUF8040" evidence="1">
    <location>
        <begin position="64"/>
        <end position="148"/>
    </location>
</feature>
<accession>A0A9P7HYD4</accession>
<reference evidence="2" key="1">
    <citation type="journal article" date="2020" name="bioRxiv">
        <title>Historical genomics reveals the evolutionary mechanisms behind multiple outbreaks of the host-specific coffee wilt pathogen Fusarium xylarioides.</title>
        <authorList>
            <person name="Peck D."/>
            <person name="Nowell R.W."/>
            <person name="Flood J."/>
            <person name="Ryan M.J."/>
            <person name="Barraclough T.G."/>
        </authorList>
    </citation>
    <scope>NUCLEOTIDE SEQUENCE</scope>
    <source>
        <strain evidence="2">IMI 127659i</strain>
    </source>
</reference>
<dbReference type="Pfam" id="PF26138">
    <property type="entry name" value="DUF8040"/>
    <property type="match status" value="1"/>
</dbReference>
<comment type="caution">
    <text evidence="2">The sequence shown here is derived from an EMBL/GenBank/DDBJ whole genome shotgun (WGS) entry which is preliminary data.</text>
</comment>
<keyword evidence="3" id="KW-1185">Reference proteome</keyword>
<gene>
    <name evidence="2" type="ORF">H9Q72_007812</name>
</gene>
<reference evidence="2" key="2">
    <citation type="submission" date="2020-10" db="EMBL/GenBank/DDBJ databases">
        <authorList>
            <person name="Peck L.D."/>
            <person name="Nowell R.W."/>
            <person name="Flood J."/>
            <person name="Ryan M.J."/>
            <person name="Barraclough T.G."/>
        </authorList>
    </citation>
    <scope>NUCLEOTIDE SEQUENCE</scope>
    <source>
        <strain evidence="2">IMI 127659i</strain>
    </source>
</reference>
<proteinExistence type="predicted"/>
<organism evidence="2 3">
    <name type="scientific">Fusarium xylarioides</name>
    <dbReference type="NCBI Taxonomy" id="221167"/>
    <lineage>
        <taxon>Eukaryota</taxon>
        <taxon>Fungi</taxon>
        <taxon>Dikarya</taxon>
        <taxon>Ascomycota</taxon>
        <taxon>Pezizomycotina</taxon>
        <taxon>Sordariomycetes</taxon>
        <taxon>Hypocreomycetidae</taxon>
        <taxon>Hypocreales</taxon>
        <taxon>Nectriaceae</taxon>
        <taxon>Fusarium</taxon>
        <taxon>Fusarium fujikuroi species complex</taxon>
    </lineage>
</organism>
<protein>
    <recommendedName>
        <fullName evidence="1">DUF8040 domain-containing protein</fullName>
    </recommendedName>
</protein>
<dbReference type="OrthoDB" id="4954565at2759"/>
<sequence>MDDSDPDRSSDEDQDDLEDLFFAQMLDEISRWCPDQEMPQIPHNRDPREIVNPGGASAAAVKAQTLLRRSPAKFFRTFRVPKEVFHKLVEWLRENTAMKDTKWQTLEHKVMIFLYIIGRGVSQHLAAEFFLISQSTVSVVVAAAAEAFLKLHVHFVRQPDDSFISRETITRRSSQYFHGCIGAIDGTHIAAYIPSEQQRKWYNRKSLIS</sequence>
<dbReference type="PANTHER" id="PTHR22930">
    <property type="match status" value="1"/>
</dbReference>
<dbReference type="AlphaFoldDB" id="A0A9P7HYD4"/>